<dbReference type="EMBL" id="JAPWTK010000318">
    <property type="protein sequence ID" value="KAJ8942660.1"/>
    <property type="molecule type" value="Genomic_DNA"/>
</dbReference>
<evidence type="ECO:0000313" key="1">
    <source>
        <dbReference type="EMBL" id="KAJ8942660.1"/>
    </source>
</evidence>
<dbReference type="AlphaFoldDB" id="A0AAV8XUB4"/>
<sequence>MATMLLKVMLSEGDEIPDMSEMADSGMNFAEEFNYDSVHDDSYKGRILDIVTVCLENDWLWNFK</sequence>
<evidence type="ECO:0000313" key="2">
    <source>
        <dbReference type="Proteomes" id="UP001162162"/>
    </source>
</evidence>
<organism evidence="1 2">
    <name type="scientific">Aromia moschata</name>
    <dbReference type="NCBI Taxonomy" id="1265417"/>
    <lineage>
        <taxon>Eukaryota</taxon>
        <taxon>Metazoa</taxon>
        <taxon>Ecdysozoa</taxon>
        <taxon>Arthropoda</taxon>
        <taxon>Hexapoda</taxon>
        <taxon>Insecta</taxon>
        <taxon>Pterygota</taxon>
        <taxon>Neoptera</taxon>
        <taxon>Endopterygota</taxon>
        <taxon>Coleoptera</taxon>
        <taxon>Polyphaga</taxon>
        <taxon>Cucujiformia</taxon>
        <taxon>Chrysomeloidea</taxon>
        <taxon>Cerambycidae</taxon>
        <taxon>Cerambycinae</taxon>
        <taxon>Callichromatini</taxon>
        <taxon>Aromia</taxon>
    </lineage>
</organism>
<reference evidence="1" key="1">
    <citation type="journal article" date="2023" name="Insect Mol. Biol.">
        <title>Genome sequencing provides insights into the evolution of gene families encoding plant cell wall-degrading enzymes in longhorned beetles.</title>
        <authorList>
            <person name="Shin N.R."/>
            <person name="Okamura Y."/>
            <person name="Kirsch R."/>
            <person name="Pauchet Y."/>
        </authorList>
    </citation>
    <scope>NUCLEOTIDE SEQUENCE</scope>
    <source>
        <strain evidence="1">AMC_N1</strain>
    </source>
</reference>
<keyword evidence="2" id="KW-1185">Reference proteome</keyword>
<gene>
    <name evidence="1" type="ORF">NQ318_013373</name>
</gene>
<protein>
    <submittedName>
        <fullName evidence="1">Uncharacterized protein</fullName>
    </submittedName>
</protein>
<proteinExistence type="predicted"/>
<accession>A0AAV8XUB4</accession>
<name>A0AAV8XUB4_9CUCU</name>
<dbReference type="Proteomes" id="UP001162162">
    <property type="component" value="Unassembled WGS sequence"/>
</dbReference>
<comment type="caution">
    <text evidence="1">The sequence shown here is derived from an EMBL/GenBank/DDBJ whole genome shotgun (WGS) entry which is preliminary data.</text>
</comment>